<keyword evidence="1" id="KW-0547">Nucleotide-binding</keyword>
<dbReference type="GO" id="GO:0005524">
    <property type="term" value="F:ATP binding"/>
    <property type="evidence" value="ECO:0007669"/>
    <property type="project" value="UniProtKB-KW"/>
</dbReference>
<dbReference type="SUPFAM" id="SSF52540">
    <property type="entry name" value="P-loop containing nucleoside triphosphate hydrolases"/>
    <property type="match status" value="1"/>
</dbReference>
<dbReference type="Proteomes" id="UP000241912">
    <property type="component" value="Unassembled WGS sequence"/>
</dbReference>
<dbReference type="RefSeq" id="WP_106705697.1">
    <property type="nucleotide sequence ID" value="NZ_PXXU01000005.1"/>
</dbReference>
<dbReference type="NCBIfam" id="TIGR01613">
    <property type="entry name" value="primase_Cterm"/>
    <property type="match status" value="1"/>
</dbReference>
<comment type="caution">
    <text evidence="6">The sequence shown here is derived from an EMBL/GenBank/DDBJ whole genome shotgun (WGS) entry which is preliminary data.</text>
</comment>
<dbReference type="Gene3D" id="3.40.50.300">
    <property type="entry name" value="P-loop containing nucleotide triphosphate hydrolases"/>
    <property type="match status" value="1"/>
</dbReference>
<gene>
    <name evidence="6" type="ORF">C7H79_02365</name>
</gene>
<evidence type="ECO:0000259" key="5">
    <source>
        <dbReference type="PROSITE" id="PS51206"/>
    </source>
</evidence>
<dbReference type="Pfam" id="PF19263">
    <property type="entry name" value="DUF5906"/>
    <property type="match status" value="1"/>
</dbReference>
<dbReference type="SMART" id="SM00885">
    <property type="entry name" value="D5_N"/>
    <property type="match status" value="1"/>
</dbReference>
<keyword evidence="7" id="KW-1185">Reference proteome</keyword>
<proteinExistence type="predicted"/>
<reference evidence="6 7" key="1">
    <citation type="submission" date="2018-03" db="EMBL/GenBank/DDBJ databases">
        <title>Draft genome of Nitrosomonas supralitoralis APG5.</title>
        <authorList>
            <person name="Urakawa H."/>
            <person name="Lopez J.V."/>
        </authorList>
    </citation>
    <scope>NUCLEOTIDE SEQUENCE [LARGE SCALE GENOMIC DNA]</scope>
    <source>
        <strain evidence="6 7">APG5</strain>
    </source>
</reference>
<dbReference type="GO" id="GO:0016787">
    <property type="term" value="F:hydrolase activity"/>
    <property type="evidence" value="ECO:0007669"/>
    <property type="project" value="UniProtKB-KW"/>
</dbReference>
<dbReference type="InterPro" id="IPR006500">
    <property type="entry name" value="Helicase_put_C_phage/plasmid"/>
</dbReference>
<dbReference type="PANTHER" id="PTHR35372:SF2">
    <property type="entry name" value="SF3 HELICASE DOMAIN-CONTAINING PROTEIN"/>
    <property type="match status" value="1"/>
</dbReference>
<dbReference type="AlphaFoldDB" id="A0A2P7NYA9"/>
<dbReference type="InterPro" id="IPR027417">
    <property type="entry name" value="P-loop_NTPase"/>
</dbReference>
<dbReference type="PANTHER" id="PTHR35372">
    <property type="entry name" value="ATP BINDING PROTEIN-RELATED"/>
    <property type="match status" value="1"/>
</dbReference>
<dbReference type="EMBL" id="PXXU01000005">
    <property type="protein sequence ID" value="PSJ18450.1"/>
    <property type="molecule type" value="Genomic_DNA"/>
</dbReference>
<organism evidence="6 7">
    <name type="scientific">Nitrosomonas supralitoralis</name>
    <dbReference type="NCBI Taxonomy" id="2116706"/>
    <lineage>
        <taxon>Bacteria</taxon>
        <taxon>Pseudomonadati</taxon>
        <taxon>Pseudomonadota</taxon>
        <taxon>Betaproteobacteria</taxon>
        <taxon>Nitrosomonadales</taxon>
        <taxon>Nitrosomonadaceae</taxon>
        <taxon>Nitrosomonas</taxon>
    </lineage>
</organism>
<dbReference type="OrthoDB" id="5959484at2"/>
<protein>
    <recommendedName>
        <fullName evidence="5">SF3 helicase domain-containing protein</fullName>
    </recommendedName>
</protein>
<name>A0A2P7NYA9_9PROT</name>
<keyword evidence="2" id="KW-0378">Hydrolase</keyword>
<feature type="region of interest" description="Disordered" evidence="4">
    <location>
        <begin position="1"/>
        <end position="41"/>
    </location>
</feature>
<dbReference type="InterPro" id="IPR045455">
    <property type="entry name" value="NrS-1_pol-like_helicase"/>
</dbReference>
<feature type="domain" description="SF3 helicase" evidence="5">
    <location>
        <begin position="215"/>
        <end position="374"/>
    </location>
</feature>
<dbReference type="Pfam" id="PF08706">
    <property type="entry name" value="D5_N"/>
    <property type="match status" value="1"/>
</dbReference>
<dbReference type="InterPro" id="IPR014818">
    <property type="entry name" value="Phage/plasmid_primase_P4_C"/>
</dbReference>
<feature type="compositionally biased region" description="Basic and acidic residues" evidence="4">
    <location>
        <begin position="1"/>
        <end position="11"/>
    </location>
</feature>
<evidence type="ECO:0000256" key="3">
    <source>
        <dbReference type="ARBA" id="ARBA00022840"/>
    </source>
</evidence>
<evidence type="ECO:0000256" key="4">
    <source>
        <dbReference type="SAM" id="MobiDB-lite"/>
    </source>
</evidence>
<dbReference type="InterPro" id="IPR014015">
    <property type="entry name" value="Helicase_SF3_DNA-vir"/>
</dbReference>
<sequence>MLNLDKAEDPNSKSFNSSDKVLNKVKKSSTGSTSSTDKAFSDNKAALKQHQNSIMPNINSDSLVIVVKTPNGERESLLIESKAALIVKDSLNGFLAHDIKSQTWYRFVGSHWEPLESPQHADGLLIYLLYKGTGKLGFKPAYKNGIKLFVTEGNMLPLPQSDKEKLPFRNGLLNLKTKKLEFITPGNAQTWCLTYEYMAGADCPNIKAWLMQAVDGDIATVNFLRAWMAAVLHGLNDLQKYLHLKGSGGTGKGAFIRLLTALIGEINTANTSLDQLEQNRFETAALYNKRLAVISDSDKYGGSINNLKAITGQDHIRLERKHQQQAGSFIFQGLVVMASNESLQVTDHTSGLDRRRITVIFNRRASNQEKEAWQERGGEEAVLHSELPGLVNWLLELSLEKISQIIRNPPERIRDADRDAMTATNPIADWLLECIEPDINAWTQIGDKREIREPGYETAYENSDSWLYANFLQWCLRSNKTPLSARRFKDLLIQTCETLGISAHESRRGSGRGISGIRIKS</sequence>
<evidence type="ECO:0000313" key="7">
    <source>
        <dbReference type="Proteomes" id="UP000241912"/>
    </source>
</evidence>
<evidence type="ECO:0000256" key="1">
    <source>
        <dbReference type="ARBA" id="ARBA00022741"/>
    </source>
</evidence>
<evidence type="ECO:0000313" key="6">
    <source>
        <dbReference type="EMBL" id="PSJ18450.1"/>
    </source>
</evidence>
<dbReference type="PROSITE" id="PS51206">
    <property type="entry name" value="SF3_HELICASE_1"/>
    <property type="match status" value="1"/>
</dbReference>
<dbReference type="InterPro" id="IPR051620">
    <property type="entry name" value="ORF904-like_C"/>
</dbReference>
<evidence type="ECO:0000256" key="2">
    <source>
        <dbReference type="ARBA" id="ARBA00022801"/>
    </source>
</evidence>
<accession>A0A2P7NYA9</accession>
<keyword evidence="3" id="KW-0067">ATP-binding</keyword>